<dbReference type="Pfam" id="PF08661">
    <property type="entry name" value="Rep_fac-A_3"/>
    <property type="match status" value="1"/>
</dbReference>
<dbReference type="EMBL" id="KL142372">
    <property type="protein sequence ID" value="KDR80058.1"/>
    <property type="molecule type" value="Genomic_DNA"/>
</dbReference>
<evidence type="ECO:0000313" key="5">
    <source>
        <dbReference type="Proteomes" id="UP000027222"/>
    </source>
</evidence>
<dbReference type="PANTHER" id="PTHR15114:SF1">
    <property type="entry name" value="REPLICATION PROTEIN A 14 KDA SUBUNIT"/>
    <property type="match status" value="1"/>
</dbReference>
<dbReference type="GO" id="GO:0000724">
    <property type="term" value="P:double-strand break repair via homologous recombination"/>
    <property type="evidence" value="ECO:0007669"/>
    <property type="project" value="TreeGrafter"/>
</dbReference>
<dbReference type="SUPFAM" id="SSF50249">
    <property type="entry name" value="Nucleic acid-binding proteins"/>
    <property type="match status" value="1"/>
</dbReference>
<evidence type="ECO:0000256" key="2">
    <source>
        <dbReference type="ARBA" id="ARBA00009761"/>
    </source>
</evidence>
<dbReference type="GO" id="GO:0006289">
    <property type="term" value="P:nucleotide-excision repair"/>
    <property type="evidence" value="ECO:0007669"/>
    <property type="project" value="TreeGrafter"/>
</dbReference>
<dbReference type="Gene3D" id="2.40.50.140">
    <property type="entry name" value="Nucleic acid-binding proteins"/>
    <property type="match status" value="1"/>
</dbReference>
<dbReference type="OrthoDB" id="188186at2759"/>
<dbReference type="CDD" id="cd04479">
    <property type="entry name" value="RPA3"/>
    <property type="match status" value="1"/>
</dbReference>
<dbReference type="GO" id="GO:0006298">
    <property type="term" value="P:mismatch repair"/>
    <property type="evidence" value="ECO:0007669"/>
    <property type="project" value="TreeGrafter"/>
</dbReference>
<organism evidence="4 5">
    <name type="scientific">Galerina marginata (strain CBS 339.88)</name>
    <dbReference type="NCBI Taxonomy" id="685588"/>
    <lineage>
        <taxon>Eukaryota</taxon>
        <taxon>Fungi</taxon>
        <taxon>Dikarya</taxon>
        <taxon>Basidiomycota</taxon>
        <taxon>Agaricomycotina</taxon>
        <taxon>Agaricomycetes</taxon>
        <taxon>Agaricomycetidae</taxon>
        <taxon>Agaricales</taxon>
        <taxon>Agaricineae</taxon>
        <taxon>Strophariaceae</taxon>
        <taxon>Galerina</taxon>
    </lineage>
</organism>
<keyword evidence="5" id="KW-1185">Reference proteome</keyword>
<evidence type="ECO:0000256" key="1">
    <source>
        <dbReference type="ARBA" id="ARBA00004123"/>
    </source>
</evidence>
<comment type="similarity">
    <text evidence="2">Belongs to the replication factor A protein 3 family.</text>
</comment>
<evidence type="ECO:0008006" key="6">
    <source>
        <dbReference type="Google" id="ProtNLM"/>
    </source>
</evidence>
<protein>
    <recommendedName>
        <fullName evidence="6">Replication factor A protein 3</fullName>
    </recommendedName>
</protein>
<dbReference type="STRING" id="685588.A0A067TM79"/>
<dbReference type="InterPro" id="IPR013970">
    <property type="entry name" value="Rfa2"/>
</dbReference>
<dbReference type="HOGENOM" id="CLU_141922_1_1_1"/>
<dbReference type="GO" id="GO:0035861">
    <property type="term" value="C:site of double-strand break"/>
    <property type="evidence" value="ECO:0007669"/>
    <property type="project" value="TreeGrafter"/>
</dbReference>
<dbReference type="GO" id="GO:0006284">
    <property type="term" value="P:base-excision repair"/>
    <property type="evidence" value="ECO:0007669"/>
    <property type="project" value="TreeGrafter"/>
</dbReference>
<dbReference type="AlphaFoldDB" id="A0A067TM79"/>
<reference evidence="5" key="1">
    <citation type="journal article" date="2014" name="Proc. Natl. Acad. Sci. U.S.A.">
        <title>Extensive sampling of basidiomycete genomes demonstrates inadequacy of the white-rot/brown-rot paradigm for wood decay fungi.</title>
        <authorList>
            <person name="Riley R."/>
            <person name="Salamov A.A."/>
            <person name="Brown D.W."/>
            <person name="Nagy L.G."/>
            <person name="Floudas D."/>
            <person name="Held B.W."/>
            <person name="Levasseur A."/>
            <person name="Lombard V."/>
            <person name="Morin E."/>
            <person name="Otillar R."/>
            <person name="Lindquist E.A."/>
            <person name="Sun H."/>
            <person name="LaButti K.M."/>
            <person name="Schmutz J."/>
            <person name="Jabbour D."/>
            <person name="Luo H."/>
            <person name="Baker S.E."/>
            <person name="Pisabarro A.G."/>
            <person name="Walton J.D."/>
            <person name="Blanchette R.A."/>
            <person name="Henrissat B."/>
            <person name="Martin F."/>
            <person name="Cullen D."/>
            <person name="Hibbett D.S."/>
            <person name="Grigoriev I.V."/>
        </authorList>
    </citation>
    <scope>NUCLEOTIDE SEQUENCE [LARGE SCALE GENOMIC DNA]</scope>
    <source>
        <strain evidence="5">CBS 339.88</strain>
    </source>
</reference>
<keyword evidence="3" id="KW-0539">Nucleus</keyword>
<evidence type="ECO:0000256" key="3">
    <source>
        <dbReference type="ARBA" id="ARBA00023242"/>
    </source>
</evidence>
<dbReference type="GO" id="GO:0003684">
    <property type="term" value="F:damaged DNA binding"/>
    <property type="evidence" value="ECO:0007669"/>
    <property type="project" value="TreeGrafter"/>
</dbReference>
<dbReference type="GO" id="GO:0003697">
    <property type="term" value="F:single-stranded DNA binding"/>
    <property type="evidence" value="ECO:0007669"/>
    <property type="project" value="TreeGrafter"/>
</dbReference>
<dbReference type="Proteomes" id="UP000027222">
    <property type="component" value="Unassembled WGS sequence"/>
</dbReference>
<name>A0A067TM79_GALM3</name>
<gene>
    <name evidence="4" type="ORF">GALMADRAFT_242278</name>
</gene>
<dbReference type="GO" id="GO:0005662">
    <property type="term" value="C:DNA replication factor A complex"/>
    <property type="evidence" value="ECO:0007669"/>
    <property type="project" value="TreeGrafter"/>
</dbReference>
<sequence>MSSDQEGNRDKDLSTRVNASRLPDYIGQNVRLPCRILKVDGAQITVETSDGGQVTVSVLPNTDISDPFLEIIGKVLTPTSVQMFACVKMGSELDMKLVNDTIELIHDPRFYQKMFR</sequence>
<dbReference type="InterPro" id="IPR012340">
    <property type="entry name" value="NA-bd_OB-fold"/>
</dbReference>
<dbReference type="PANTHER" id="PTHR15114">
    <property type="entry name" value="REPLICATION PROTEIN A3"/>
    <property type="match status" value="1"/>
</dbReference>
<proteinExistence type="inferred from homology"/>
<accession>A0A067TM79</accession>
<comment type="subcellular location">
    <subcellularLocation>
        <location evidence="1">Nucleus</location>
    </subcellularLocation>
</comment>
<dbReference type="GO" id="GO:0006260">
    <property type="term" value="P:DNA replication"/>
    <property type="evidence" value="ECO:0007669"/>
    <property type="project" value="InterPro"/>
</dbReference>
<evidence type="ECO:0000313" key="4">
    <source>
        <dbReference type="EMBL" id="KDR80058.1"/>
    </source>
</evidence>